<feature type="transmembrane region" description="Helical" evidence="7">
    <location>
        <begin position="340"/>
        <end position="361"/>
    </location>
</feature>
<evidence type="ECO:0000256" key="6">
    <source>
        <dbReference type="ARBA" id="ARBA00023136"/>
    </source>
</evidence>
<evidence type="ECO:0000256" key="2">
    <source>
        <dbReference type="ARBA" id="ARBA00022448"/>
    </source>
</evidence>
<accession>A0ABX2N231</accession>
<keyword evidence="3" id="KW-1003">Cell membrane</keyword>
<dbReference type="PANTHER" id="PTHR23517:SF2">
    <property type="entry name" value="MULTIDRUG RESISTANCE PROTEIN MDTH"/>
    <property type="match status" value="1"/>
</dbReference>
<comment type="subcellular location">
    <subcellularLocation>
        <location evidence="1">Cell membrane</location>
        <topology evidence="1">Multi-pass membrane protein</topology>
    </subcellularLocation>
</comment>
<feature type="transmembrane region" description="Helical" evidence="7">
    <location>
        <begin position="176"/>
        <end position="194"/>
    </location>
</feature>
<dbReference type="Pfam" id="PF07690">
    <property type="entry name" value="MFS_1"/>
    <property type="match status" value="1"/>
</dbReference>
<dbReference type="Gene3D" id="1.20.1250.20">
    <property type="entry name" value="MFS general substrate transporter like domains"/>
    <property type="match status" value="1"/>
</dbReference>
<evidence type="ECO:0000256" key="4">
    <source>
        <dbReference type="ARBA" id="ARBA00022692"/>
    </source>
</evidence>
<reference evidence="9 10" key="1">
    <citation type="submission" date="2020-06" db="EMBL/GenBank/DDBJ databases">
        <authorList>
            <person name="Kim S.-J."/>
            <person name="Park S.-J."/>
        </authorList>
    </citation>
    <scope>NUCLEOTIDE SEQUENCE [LARGE SCALE GENOMIC DNA]</scope>
    <source>
        <strain evidence="9 10">SW-151</strain>
    </source>
</reference>
<feature type="transmembrane region" description="Helical" evidence="7">
    <location>
        <begin position="301"/>
        <end position="319"/>
    </location>
</feature>
<feature type="transmembrane region" description="Helical" evidence="7">
    <location>
        <begin position="86"/>
        <end position="104"/>
    </location>
</feature>
<dbReference type="PROSITE" id="PS00216">
    <property type="entry name" value="SUGAR_TRANSPORT_1"/>
    <property type="match status" value="1"/>
</dbReference>
<feature type="transmembrane region" description="Helical" evidence="7">
    <location>
        <begin position="276"/>
        <end position="295"/>
    </location>
</feature>
<dbReference type="InterPro" id="IPR020846">
    <property type="entry name" value="MFS_dom"/>
</dbReference>
<evidence type="ECO:0000256" key="7">
    <source>
        <dbReference type="SAM" id="Phobius"/>
    </source>
</evidence>
<feature type="transmembrane region" description="Helical" evidence="7">
    <location>
        <begin position="144"/>
        <end position="164"/>
    </location>
</feature>
<dbReference type="InterPro" id="IPR005829">
    <property type="entry name" value="Sugar_transporter_CS"/>
</dbReference>
<feature type="transmembrane region" description="Helical" evidence="7">
    <location>
        <begin position="54"/>
        <end position="74"/>
    </location>
</feature>
<evidence type="ECO:0000313" key="9">
    <source>
        <dbReference type="EMBL" id="NVD27641.1"/>
    </source>
</evidence>
<keyword evidence="4 7" id="KW-0812">Transmembrane</keyword>
<dbReference type="InterPro" id="IPR050171">
    <property type="entry name" value="MFS_Transporters"/>
</dbReference>
<keyword evidence="2" id="KW-0813">Transport</keyword>
<dbReference type="SUPFAM" id="SSF103473">
    <property type="entry name" value="MFS general substrate transporter"/>
    <property type="match status" value="1"/>
</dbReference>
<organism evidence="9 10">
    <name type="scientific">Parasphingorhabdus flavimaris</name>
    <dbReference type="NCBI Taxonomy" id="266812"/>
    <lineage>
        <taxon>Bacteria</taxon>
        <taxon>Pseudomonadati</taxon>
        <taxon>Pseudomonadota</taxon>
        <taxon>Alphaproteobacteria</taxon>
        <taxon>Sphingomonadales</taxon>
        <taxon>Sphingomonadaceae</taxon>
        <taxon>Parasphingorhabdus</taxon>
    </lineage>
</organism>
<dbReference type="PANTHER" id="PTHR23517">
    <property type="entry name" value="RESISTANCE PROTEIN MDTM, PUTATIVE-RELATED-RELATED"/>
    <property type="match status" value="1"/>
</dbReference>
<evidence type="ECO:0000259" key="8">
    <source>
        <dbReference type="PROSITE" id="PS50850"/>
    </source>
</evidence>
<feature type="transmembrane region" description="Helical" evidence="7">
    <location>
        <begin position="249"/>
        <end position="269"/>
    </location>
</feature>
<feature type="domain" description="Major facilitator superfamily (MFS) profile" evidence="8">
    <location>
        <begin position="17"/>
        <end position="393"/>
    </location>
</feature>
<feature type="transmembrane region" description="Helical" evidence="7">
    <location>
        <begin position="215"/>
        <end position="237"/>
    </location>
</feature>
<name>A0ABX2N231_9SPHN</name>
<evidence type="ECO:0000256" key="5">
    <source>
        <dbReference type="ARBA" id="ARBA00022989"/>
    </source>
</evidence>
<evidence type="ECO:0000256" key="1">
    <source>
        <dbReference type="ARBA" id="ARBA00004651"/>
    </source>
</evidence>
<dbReference type="RefSeq" id="WP_176279146.1">
    <property type="nucleotide sequence ID" value="NZ_JABWMH010000002.1"/>
</dbReference>
<dbReference type="InterPro" id="IPR011701">
    <property type="entry name" value="MFS"/>
</dbReference>
<dbReference type="PROSITE" id="PS50850">
    <property type="entry name" value="MFS"/>
    <property type="match status" value="1"/>
</dbReference>
<dbReference type="Proteomes" id="UP000652427">
    <property type="component" value="Unassembled WGS sequence"/>
</dbReference>
<feature type="transmembrane region" description="Helical" evidence="7">
    <location>
        <begin position="19"/>
        <end position="42"/>
    </location>
</feature>
<keyword evidence="5 7" id="KW-1133">Transmembrane helix</keyword>
<sequence length="398" mass="41085">MAETGVGNAARQAGTRQGIIILAASVMPIMAIISLVPVLPLLMREFASVEGSEFLVPMALTIPALCVALFSPVAGWLSDRLGRKTLLVAALLLYAAFGIIPWFLDDLFQIIGARVALGIVEAIIMTVATALIGDYFVGERREKWIALQVAVGSIAAIALIAIGGGLGELFGSRGPFLLYLVAIPIALAAATILFEPEVKANDAGLAKPGFPYRAILPLVFTTLGVGIVFYTVIVQLGPILELSGAVSPGIIGLIGAGTNLGVGLGTFVFDRLKDKAGPLLLALGLAVAAIGYIGIGLSSVLPMIGAFAILACIGSGILLPNMLTWTMRRLPAEMRGRGTGMWTGAFFLGQFLAPIVAASAMQATGGLANALTVYAGLIAIGAIAALLFARKPTFEATT</sequence>
<proteinExistence type="predicted"/>
<dbReference type="InterPro" id="IPR036259">
    <property type="entry name" value="MFS_trans_sf"/>
</dbReference>
<protein>
    <submittedName>
        <fullName evidence="9">MFS transporter</fullName>
    </submittedName>
</protein>
<evidence type="ECO:0000313" key="10">
    <source>
        <dbReference type="Proteomes" id="UP000652427"/>
    </source>
</evidence>
<feature type="transmembrane region" description="Helical" evidence="7">
    <location>
        <begin position="367"/>
        <end position="389"/>
    </location>
</feature>
<keyword evidence="6 7" id="KW-0472">Membrane</keyword>
<evidence type="ECO:0000256" key="3">
    <source>
        <dbReference type="ARBA" id="ARBA00022475"/>
    </source>
</evidence>
<dbReference type="CDD" id="cd17473">
    <property type="entry name" value="MFS_arabinose_efflux_permease_like"/>
    <property type="match status" value="1"/>
</dbReference>
<gene>
    <name evidence="9" type="ORF">HUO14_06970</name>
</gene>
<comment type="caution">
    <text evidence="9">The sequence shown here is derived from an EMBL/GenBank/DDBJ whole genome shotgun (WGS) entry which is preliminary data.</text>
</comment>
<feature type="transmembrane region" description="Helical" evidence="7">
    <location>
        <begin position="110"/>
        <end position="132"/>
    </location>
</feature>
<dbReference type="EMBL" id="JABWMH010000002">
    <property type="protein sequence ID" value="NVD27641.1"/>
    <property type="molecule type" value="Genomic_DNA"/>
</dbReference>
<keyword evidence="10" id="KW-1185">Reference proteome</keyword>